<dbReference type="AlphaFoldDB" id="A0A6J6LFW7"/>
<evidence type="ECO:0000313" key="1">
    <source>
        <dbReference type="EMBL" id="CAB4638501.1"/>
    </source>
</evidence>
<organism evidence="2">
    <name type="scientific">freshwater metagenome</name>
    <dbReference type="NCBI Taxonomy" id="449393"/>
    <lineage>
        <taxon>unclassified sequences</taxon>
        <taxon>metagenomes</taxon>
        <taxon>ecological metagenomes</taxon>
    </lineage>
</organism>
<sequence length="86" mass="9492">MTPDKMIAWMNIEPTKLVKMAPMFVPLPGTSSAGFPRARHHIGKKVLGLNHNAPAVKPATVAKKMANMLKELKSMSTPCRALRLER</sequence>
<dbReference type="EMBL" id="CAEZWJ010000039">
    <property type="protein sequence ID" value="CAB4659245.1"/>
    <property type="molecule type" value="Genomic_DNA"/>
</dbReference>
<gene>
    <name evidence="1" type="ORF">UFOPK2086_00787</name>
    <name evidence="2" type="ORF">UFOPK2214_01119</name>
</gene>
<name>A0A6J6LFW7_9ZZZZ</name>
<protein>
    <submittedName>
        <fullName evidence="2">Unannotated protein</fullName>
    </submittedName>
</protein>
<reference evidence="2" key="1">
    <citation type="submission" date="2020-05" db="EMBL/GenBank/DDBJ databases">
        <authorList>
            <person name="Chiriac C."/>
            <person name="Salcher M."/>
            <person name="Ghai R."/>
            <person name="Kavagutti S V."/>
        </authorList>
    </citation>
    <scope>NUCLEOTIDE SEQUENCE</scope>
</reference>
<dbReference type="EMBL" id="CAEZVQ010000098">
    <property type="protein sequence ID" value="CAB4638501.1"/>
    <property type="molecule type" value="Genomic_DNA"/>
</dbReference>
<evidence type="ECO:0000313" key="2">
    <source>
        <dbReference type="EMBL" id="CAB4659245.1"/>
    </source>
</evidence>
<proteinExistence type="predicted"/>
<accession>A0A6J6LFW7</accession>